<feature type="coiled-coil region" evidence="1">
    <location>
        <begin position="559"/>
        <end position="642"/>
    </location>
</feature>
<name>A0ABN8NTD5_9CNID</name>
<gene>
    <name evidence="4" type="ORF">PLOB_00027863</name>
</gene>
<organism evidence="4 5">
    <name type="scientific">Porites lobata</name>
    <dbReference type="NCBI Taxonomy" id="104759"/>
    <lineage>
        <taxon>Eukaryota</taxon>
        <taxon>Metazoa</taxon>
        <taxon>Cnidaria</taxon>
        <taxon>Anthozoa</taxon>
        <taxon>Hexacorallia</taxon>
        <taxon>Scleractinia</taxon>
        <taxon>Fungiina</taxon>
        <taxon>Poritidae</taxon>
        <taxon>Porites</taxon>
    </lineage>
</organism>
<reference evidence="4 5" key="1">
    <citation type="submission" date="2022-05" db="EMBL/GenBank/DDBJ databases">
        <authorList>
            <consortium name="Genoscope - CEA"/>
            <person name="William W."/>
        </authorList>
    </citation>
    <scope>NUCLEOTIDE SEQUENCE [LARGE SCALE GENOMIC DNA]</scope>
</reference>
<feature type="region of interest" description="Disordered" evidence="2">
    <location>
        <begin position="374"/>
        <end position="398"/>
    </location>
</feature>
<keyword evidence="3" id="KW-0732">Signal</keyword>
<evidence type="ECO:0000256" key="3">
    <source>
        <dbReference type="SAM" id="SignalP"/>
    </source>
</evidence>
<dbReference type="Gene3D" id="1.25.40.20">
    <property type="entry name" value="Ankyrin repeat-containing domain"/>
    <property type="match status" value="1"/>
</dbReference>
<evidence type="ECO:0000256" key="1">
    <source>
        <dbReference type="SAM" id="Coils"/>
    </source>
</evidence>
<protein>
    <submittedName>
        <fullName evidence="4">Uncharacterized protein</fullName>
    </submittedName>
</protein>
<evidence type="ECO:0000313" key="5">
    <source>
        <dbReference type="Proteomes" id="UP001159405"/>
    </source>
</evidence>
<feature type="compositionally biased region" description="Polar residues" evidence="2">
    <location>
        <begin position="374"/>
        <end position="384"/>
    </location>
</feature>
<keyword evidence="1" id="KW-0175">Coiled coil</keyword>
<feature type="non-terminal residue" evidence="4">
    <location>
        <position position="1"/>
    </location>
</feature>
<dbReference type="InterPro" id="IPR036770">
    <property type="entry name" value="Ankyrin_rpt-contain_sf"/>
</dbReference>
<keyword evidence="5" id="KW-1185">Reference proteome</keyword>
<dbReference type="SUPFAM" id="SSF48403">
    <property type="entry name" value="Ankyrin repeat"/>
    <property type="match status" value="1"/>
</dbReference>
<feature type="signal peptide" evidence="3">
    <location>
        <begin position="1"/>
        <end position="21"/>
    </location>
</feature>
<sequence>KLNSYFSVILFLGCVEMAVNGIKPDHTVFCPNNCSVKHNEMIIALSGIADACRNPPDLGALKVALYSHLQTGWNAQSNVPDALAEFRFPLVQWACVLGRTQALSWLLTKMKFKAFVVAERTGETGLHRAVRLLHLVRSRDATPRSVEFISNQFSLVLYTLTEQDPHGLFIRDKVQGNSAFHICALCITQQGSINSELEYYENCMKILLERLSSLQTMEKLPRDALKKAINLQNDRGDSILHILSRSNVSVKTVRYLLSDYHEILYKFTKNGESQTPLDVARDRKADLVEKVILDSAGLGVEQLARKYPDLYQLYTQDNVEEASYTATTVLPAKNSNHNDTTARGQLDKADDVYKGYSLRLTSFLPREGFYRQSPSQGILSSDDNCSQDEMGHSPSLLENTPVSCISPTISSSEIVNCSHSNVKNDSQQSVSTSALTQNSCVSVTVENSVLINLQEDETDDEDHNVVDVPCVVNCAIDSLEVNVPYSSNTLDENSQFSESVLPLDSEGVDVPESSIGNIASQEQDTCSEQDESSLAREDGSSSSLAKIIREESDVASMLVARLQDKKELNRAELRRAQRELTEKQAREKEASSTLQQLQAELKNVCTQKENLGRRRKELLEELKSIEGNISQLQEESVALQSRVNDQASITESFRKDREKAGETCACLKRKFTEYSQALSDISSSCGEPTAKKERYDDE</sequence>
<accession>A0ABN8NTD5</accession>
<comment type="caution">
    <text evidence="4">The sequence shown here is derived from an EMBL/GenBank/DDBJ whole genome shotgun (WGS) entry which is preliminary data.</text>
</comment>
<feature type="region of interest" description="Disordered" evidence="2">
    <location>
        <begin position="516"/>
        <end position="543"/>
    </location>
</feature>
<dbReference type="Proteomes" id="UP001159405">
    <property type="component" value="Unassembled WGS sequence"/>
</dbReference>
<feature type="chain" id="PRO_5047244153" evidence="3">
    <location>
        <begin position="22"/>
        <end position="698"/>
    </location>
</feature>
<dbReference type="EMBL" id="CALNXK010000034">
    <property type="protein sequence ID" value="CAH3120359.1"/>
    <property type="molecule type" value="Genomic_DNA"/>
</dbReference>
<evidence type="ECO:0000256" key="2">
    <source>
        <dbReference type="SAM" id="MobiDB-lite"/>
    </source>
</evidence>
<proteinExistence type="predicted"/>
<evidence type="ECO:0000313" key="4">
    <source>
        <dbReference type="EMBL" id="CAH3120359.1"/>
    </source>
</evidence>